<dbReference type="EMBL" id="JAZAVJ010000163">
    <property type="protein sequence ID" value="KAK7409075.1"/>
    <property type="molecule type" value="Genomic_DNA"/>
</dbReference>
<gene>
    <name evidence="2" type="ORF">QQX98_008736</name>
</gene>
<keyword evidence="3" id="KW-1185">Reference proteome</keyword>
<protein>
    <submittedName>
        <fullName evidence="2">Uncharacterized protein</fullName>
    </submittedName>
</protein>
<organism evidence="2 3">
    <name type="scientific">Neonectria punicea</name>
    <dbReference type="NCBI Taxonomy" id="979145"/>
    <lineage>
        <taxon>Eukaryota</taxon>
        <taxon>Fungi</taxon>
        <taxon>Dikarya</taxon>
        <taxon>Ascomycota</taxon>
        <taxon>Pezizomycotina</taxon>
        <taxon>Sordariomycetes</taxon>
        <taxon>Hypocreomycetidae</taxon>
        <taxon>Hypocreales</taxon>
        <taxon>Nectriaceae</taxon>
        <taxon>Neonectria</taxon>
    </lineage>
</organism>
<reference evidence="2 3" key="1">
    <citation type="journal article" date="2025" name="Microbiol. Resour. Announc.">
        <title>Draft genome sequences for Neonectria magnoliae and Neonectria punicea, canker pathogens of Liriodendron tulipifera and Acer saccharum in West Virginia.</title>
        <authorList>
            <person name="Petronek H.M."/>
            <person name="Kasson M.T."/>
            <person name="Metheny A.M."/>
            <person name="Stauder C.M."/>
            <person name="Lovett B."/>
            <person name="Lynch S.C."/>
            <person name="Garnas J.R."/>
            <person name="Kasson L.R."/>
            <person name="Stajich J.E."/>
        </authorList>
    </citation>
    <scope>NUCLEOTIDE SEQUENCE [LARGE SCALE GENOMIC DNA]</scope>
    <source>
        <strain evidence="2 3">NRRL 64653</strain>
    </source>
</reference>
<feature type="region of interest" description="Disordered" evidence="1">
    <location>
        <begin position="1"/>
        <end position="26"/>
    </location>
</feature>
<evidence type="ECO:0000313" key="3">
    <source>
        <dbReference type="Proteomes" id="UP001498476"/>
    </source>
</evidence>
<name>A0ABR1GUL0_9HYPO</name>
<proteinExistence type="predicted"/>
<evidence type="ECO:0000256" key="1">
    <source>
        <dbReference type="SAM" id="MobiDB-lite"/>
    </source>
</evidence>
<evidence type="ECO:0000313" key="2">
    <source>
        <dbReference type="EMBL" id="KAK7409075.1"/>
    </source>
</evidence>
<sequence>MTGRGRAGNPVPLLPPRDPTLGTRPVPQERHFHVRSFGPGAAPEINRTVRSVEDLDRQLDYPDTERCDETGRAWEPSPYNGSRDFLRRVEKYSNLNLRNEKDFVPDPTWGFHIVVTAYSKKAQDNLHMAVLKVVETIRRSFLQNITPEYKRYDDEAFKRLRLDVIQDKDLLEDASDDRVREEFNAFVRSQHLWDEEDELEDGWPERYMMQKEEFEKDGYGYFRSRPPGPPRLLLCIVFDKTTIEELSGLMFPDDAVELGHAVYDMSLKAVARHWEYPREPNCETKYYEGGASRFFTGVDQCPLDDIPGIYESLRWSGFLLQDIFPMSRNRALYR</sequence>
<accession>A0ABR1GUL0</accession>
<dbReference type="Proteomes" id="UP001498476">
    <property type="component" value="Unassembled WGS sequence"/>
</dbReference>
<comment type="caution">
    <text evidence="2">The sequence shown here is derived from an EMBL/GenBank/DDBJ whole genome shotgun (WGS) entry which is preliminary data.</text>
</comment>